<evidence type="ECO:0000313" key="3">
    <source>
        <dbReference type="Proteomes" id="UP000252081"/>
    </source>
</evidence>
<dbReference type="RefSeq" id="WP_113947448.1">
    <property type="nucleotide sequence ID" value="NZ_QNQU01000002.1"/>
</dbReference>
<name>A0A366LE26_9SPHI</name>
<proteinExistence type="predicted"/>
<protein>
    <recommendedName>
        <fullName evidence="1">Cyclic nucleotide-binding domain-containing protein</fullName>
    </recommendedName>
</protein>
<dbReference type="OrthoDB" id="758145at2"/>
<reference evidence="2 3" key="1">
    <citation type="submission" date="2018-07" db="EMBL/GenBank/DDBJ databases">
        <title>A draft genome of a endophytic bacteria, a new species of Pedobacter.</title>
        <authorList>
            <person name="Zhang Z.D."/>
            <person name="Chen Z.J."/>
        </authorList>
    </citation>
    <scope>NUCLEOTIDE SEQUENCE [LARGE SCALE GENOMIC DNA]</scope>
    <source>
        <strain evidence="2 3">RS10</strain>
    </source>
</reference>
<evidence type="ECO:0000313" key="2">
    <source>
        <dbReference type="EMBL" id="RBQ11534.1"/>
    </source>
</evidence>
<dbReference type="Gene3D" id="2.60.120.10">
    <property type="entry name" value="Jelly Rolls"/>
    <property type="match status" value="1"/>
</dbReference>
<keyword evidence="3" id="KW-1185">Reference proteome</keyword>
<dbReference type="SMART" id="SM00100">
    <property type="entry name" value="cNMP"/>
    <property type="match status" value="1"/>
</dbReference>
<comment type="caution">
    <text evidence="2">The sequence shown here is derived from an EMBL/GenBank/DDBJ whole genome shotgun (WGS) entry which is preliminary data.</text>
</comment>
<dbReference type="PROSITE" id="PS50042">
    <property type="entry name" value="CNMP_BINDING_3"/>
    <property type="match status" value="1"/>
</dbReference>
<dbReference type="AlphaFoldDB" id="A0A366LE26"/>
<dbReference type="InterPro" id="IPR000595">
    <property type="entry name" value="cNMP-bd_dom"/>
</dbReference>
<organism evidence="2 3">
    <name type="scientific">Pedobacter miscanthi</name>
    <dbReference type="NCBI Taxonomy" id="2259170"/>
    <lineage>
        <taxon>Bacteria</taxon>
        <taxon>Pseudomonadati</taxon>
        <taxon>Bacteroidota</taxon>
        <taxon>Sphingobacteriia</taxon>
        <taxon>Sphingobacteriales</taxon>
        <taxon>Sphingobacteriaceae</taxon>
        <taxon>Pedobacter</taxon>
    </lineage>
</organism>
<feature type="domain" description="Cyclic nucleotide-binding" evidence="1">
    <location>
        <begin position="14"/>
        <end position="114"/>
    </location>
</feature>
<dbReference type="SUPFAM" id="SSF51206">
    <property type="entry name" value="cAMP-binding domain-like"/>
    <property type="match status" value="1"/>
</dbReference>
<dbReference type="InterPro" id="IPR018490">
    <property type="entry name" value="cNMP-bd_dom_sf"/>
</dbReference>
<dbReference type="Proteomes" id="UP000252081">
    <property type="component" value="Unassembled WGS sequence"/>
</dbReference>
<sequence length="191" mass="22276">MDRLKSALAFGGILSGNDIETLASHFRYRKVKAGAFVQELHEVATEIVFVDRGILRIFALDEDRNDITKYFVRENQFFANLESYYNKLPASEAIQAAVNSELYTINFFTFEKFLQQMPNLFIFFKSISEATLLNKIKDNDFLNFGDAKTKYLELLKRYPILLQQVPQRYIASYLKITPQSLSRIRKELSHH</sequence>
<evidence type="ECO:0000259" key="1">
    <source>
        <dbReference type="PROSITE" id="PS50042"/>
    </source>
</evidence>
<gene>
    <name evidence="2" type="ORF">DRW42_03470</name>
</gene>
<dbReference type="InterPro" id="IPR014710">
    <property type="entry name" value="RmlC-like_jellyroll"/>
</dbReference>
<dbReference type="EMBL" id="QNQU01000002">
    <property type="protein sequence ID" value="RBQ11534.1"/>
    <property type="molecule type" value="Genomic_DNA"/>
</dbReference>
<accession>A0A366LE26</accession>
<dbReference type="CDD" id="cd00038">
    <property type="entry name" value="CAP_ED"/>
    <property type="match status" value="1"/>
</dbReference>